<evidence type="ECO:0000256" key="6">
    <source>
        <dbReference type="ARBA" id="ARBA00022490"/>
    </source>
</evidence>
<evidence type="ECO:0000256" key="12">
    <source>
        <dbReference type="ARBA" id="ARBA00023180"/>
    </source>
</evidence>
<accession>A0A0D6L9S4</accession>
<feature type="compositionally biased region" description="Polar residues" evidence="15">
    <location>
        <begin position="16"/>
        <end position="28"/>
    </location>
</feature>
<organism evidence="16 17">
    <name type="scientific">Ancylostoma ceylanicum</name>
    <dbReference type="NCBI Taxonomy" id="53326"/>
    <lineage>
        <taxon>Eukaryota</taxon>
        <taxon>Metazoa</taxon>
        <taxon>Ecdysozoa</taxon>
        <taxon>Nematoda</taxon>
        <taxon>Chromadorea</taxon>
        <taxon>Rhabditida</taxon>
        <taxon>Rhabditina</taxon>
        <taxon>Rhabditomorpha</taxon>
        <taxon>Strongyloidea</taxon>
        <taxon>Ancylostomatidae</taxon>
        <taxon>Ancylostomatinae</taxon>
        <taxon>Ancylostoma</taxon>
    </lineage>
</organism>
<evidence type="ECO:0000313" key="16">
    <source>
        <dbReference type="EMBL" id="EPB68710.1"/>
    </source>
</evidence>
<keyword evidence="9" id="KW-1133">Transmembrane helix</keyword>
<dbReference type="PANTHER" id="PTHR15627">
    <property type="entry name" value="NATURAL KILLER CELL-SPECIFIC ANTIGEN KLIP1"/>
    <property type="match status" value="1"/>
</dbReference>
<dbReference type="GO" id="GO:0030154">
    <property type="term" value="P:cell differentiation"/>
    <property type="evidence" value="ECO:0007669"/>
    <property type="project" value="UniProtKB-KW"/>
</dbReference>
<keyword evidence="5" id="KW-1003">Cell membrane</keyword>
<proteinExistence type="predicted"/>
<keyword evidence="8" id="KW-0221">Differentiation</keyword>
<dbReference type="GO" id="GO:0005886">
    <property type="term" value="C:plasma membrane"/>
    <property type="evidence" value="ECO:0007669"/>
    <property type="project" value="UniProtKB-SubCell"/>
</dbReference>
<evidence type="ECO:0000313" key="17">
    <source>
        <dbReference type="Proteomes" id="UP000054495"/>
    </source>
</evidence>
<dbReference type="GO" id="GO:0005794">
    <property type="term" value="C:Golgi apparatus"/>
    <property type="evidence" value="ECO:0007669"/>
    <property type="project" value="UniProtKB-SubCell"/>
</dbReference>
<evidence type="ECO:0000256" key="13">
    <source>
        <dbReference type="ARBA" id="ARBA00024809"/>
    </source>
</evidence>
<evidence type="ECO:0000256" key="2">
    <source>
        <dbReference type="ARBA" id="ARBA00004496"/>
    </source>
</evidence>
<evidence type="ECO:0000256" key="4">
    <source>
        <dbReference type="ARBA" id="ARBA00015622"/>
    </source>
</evidence>
<protein>
    <recommendedName>
        <fullName evidence="4">Protein YIPF3</fullName>
    </recommendedName>
    <alternativeName>
        <fullName evidence="14">YIP1 family member 3</fullName>
    </alternativeName>
</protein>
<evidence type="ECO:0000256" key="5">
    <source>
        <dbReference type="ARBA" id="ARBA00022475"/>
    </source>
</evidence>
<evidence type="ECO:0000256" key="11">
    <source>
        <dbReference type="ARBA" id="ARBA00023136"/>
    </source>
</evidence>
<keyword evidence="12" id="KW-0325">Glycoprotein</keyword>
<gene>
    <name evidence="16" type="ORF">ANCCEY_12195</name>
</gene>
<dbReference type="EMBL" id="KE125393">
    <property type="protein sequence ID" value="EPB68710.1"/>
    <property type="molecule type" value="Genomic_DNA"/>
</dbReference>
<keyword evidence="11" id="KW-0472">Membrane</keyword>
<keyword evidence="10" id="KW-0333">Golgi apparatus</keyword>
<keyword evidence="17" id="KW-1185">Reference proteome</keyword>
<evidence type="ECO:0000256" key="1">
    <source>
        <dbReference type="ARBA" id="ARBA00004257"/>
    </source>
</evidence>
<dbReference type="InterPro" id="IPR051521">
    <property type="entry name" value="tRNA_Mod/Golgi_Maint"/>
</dbReference>
<comment type="subcellular location">
    <subcellularLocation>
        <location evidence="3">Cell membrane</location>
        <topology evidence="3">Multi-pass membrane protein</topology>
    </subcellularLocation>
    <subcellularLocation>
        <location evidence="2">Cytoplasm</location>
    </subcellularLocation>
    <subcellularLocation>
        <location evidence="1">Golgi apparatus</location>
        <location evidence="1">cis-Golgi network membrane</location>
        <topology evidence="1">Multi-pass membrane protein</topology>
    </subcellularLocation>
</comment>
<dbReference type="AlphaFoldDB" id="A0A0D6L9S4"/>
<evidence type="ECO:0000256" key="14">
    <source>
        <dbReference type="ARBA" id="ARBA00032951"/>
    </source>
</evidence>
<name>A0A0D6L9S4_9BILA</name>
<dbReference type="PANTHER" id="PTHR15627:SF14">
    <property type="entry name" value="PROTEIN YIPF3"/>
    <property type="match status" value="1"/>
</dbReference>
<evidence type="ECO:0000256" key="7">
    <source>
        <dbReference type="ARBA" id="ARBA00022692"/>
    </source>
</evidence>
<evidence type="ECO:0000256" key="9">
    <source>
        <dbReference type="ARBA" id="ARBA00022989"/>
    </source>
</evidence>
<evidence type="ECO:0000256" key="8">
    <source>
        <dbReference type="ARBA" id="ARBA00022782"/>
    </source>
</evidence>
<keyword evidence="6" id="KW-0963">Cytoplasm</keyword>
<feature type="region of interest" description="Disordered" evidence="15">
    <location>
        <begin position="1"/>
        <end position="38"/>
    </location>
</feature>
<reference evidence="16 17" key="1">
    <citation type="submission" date="2013-05" db="EMBL/GenBank/DDBJ databases">
        <title>Draft genome of the parasitic nematode Anyclostoma ceylanicum.</title>
        <authorList>
            <person name="Mitreva M."/>
        </authorList>
    </citation>
    <scope>NUCLEOTIDE SEQUENCE [LARGE SCALE GENOMIC DNA]</scope>
</reference>
<sequence>MEPPSYPYSEMDARQRTSSTGLGASTSNAPPPKQDSIPFDFQSQLGHMVWEAGSKQMKDTFKSYGRIDIFRPYFDVEPSQVRIRLLRSFVPRRPSQMNASPDLYGPSMVVLTMVALLLFNMKSSGVFSSVGMHESLHIA</sequence>
<comment type="function">
    <text evidence="13">Involved in the maintenance of the Golgi structure. May play a role in hematopoiesis.</text>
</comment>
<dbReference type="Proteomes" id="UP000054495">
    <property type="component" value="Unassembled WGS sequence"/>
</dbReference>
<evidence type="ECO:0000256" key="3">
    <source>
        <dbReference type="ARBA" id="ARBA00004651"/>
    </source>
</evidence>
<keyword evidence="7" id="KW-0812">Transmembrane</keyword>
<evidence type="ECO:0000256" key="15">
    <source>
        <dbReference type="SAM" id="MobiDB-lite"/>
    </source>
</evidence>
<evidence type="ECO:0000256" key="10">
    <source>
        <dbReference type="ARBA" id="ARBA00023034"/>
    </source>
</evidence>